<dbReference type="InterPro" id="IPR016185">
    <property type="entry name" value="PreATP-grasp_dom_sf"/>
</dbReference>
<feature type="domain" description="Glutathionylspermidine synthase pre-ATP-grasp-like" evidence="6">
    <location>
        <begin position="12"/>
        <end position="375"/>
    </location>
</feature>
<dbReference type="EC" id="6.3.1.-" evidence="7"/>
<evidence type="ECO:0000313" key="7">
    <source>
        <dbReference type="EMBL" id="MFC4233559.1"/>
    </source>
</evidence>
<evidence type="ECO:0000313" key="8">
    <source>
        <dbReference type="Proteomes" id="UP001595906"/>
    </source>
</evidence>
<accession>A0ABV8PZS6</accession>
<protein>
    <submittedName>
        <fullName evidence="7">Glutathionylspermidine synthase family protein</fullName>
        <ecNumber evidence="7">6.3.1.-</ecNumber>
    </submittedName>
</protein>
<dbReference type="SUPFAM" id="SSF52440">
    <property type="entry name" value="PreATP-grasp domain"/>
    <property type="match status" value="1"/>
</dbReference>
<keyword evidence="4" id="KW-0067">ATP-binding</keyword>
<evidence type="ECO:0000256" key="3">
    <source>
        <dbReference type="ARBA" id="ARBA00022741"/>
    </source>
</evidence>
<keyword evidence="8" id="KW-1185">Reference proteome</keyword>
<dbReference type="EMBL" id="JBHSDC010000031">
    <property type="protein sequence ID" value="MFC4233559.1"/>
    <property type="molecule type" value="Genomic_DNA"/>
</dbReference>
<dbReference type="GO" id="GO:0016874">
    <property type="term" value="F:ligase activity"/>
    <property type="evidence" value="ECO:0007669"/>
    <property type="project" value="UniProtKB-KW"/>
</dbReference>
<dbReference type="Proteomes" id="UP001595906">
    <property type="component" value="Unassembled WGS sequence"/>
</dbReference>
<keyword evidence="3" id="KW-0547">Nucleotide-binding</keyword>
<organism evidence="7 8">
    <name type="scientific">Parasediminibacterium paludis</name>
    <dbReference type="NCBI Taxonomy" id="908966"/>
    <lineage>
        <taxon>Bacteria</taxon>
        <taxon>Pseudomonadati</taxon>
        <taxon>Bacteroidota</taxon>
        <taxon>Chitinophagia</taxon>
        <taxon>Chitinophagales</taxon>
        <taxon>Chitinophagaceae</taxon>
        <taxon>Parasediminibacterium</taxon>
    </lineage>
</organism>
<dbReference type="SUPFAM" id="SSF56059">
    <property type="entry name" value="Glutathione synthetase ATP-binding domain-like"/>
    <property type="match status" value="1"/>
</dbReference>
<gene>
    <name evidence="7" type="ORF">ACFOW1_16780</name>
</gene>
<dbReference type="Gene3D" id="3.30.1490.330">
    <property type="match status" value="1"/>
</dbReference>
<evidence type="ECO:0000259" key="6">
    <source>
        <dbReference type="Pfam" id="PF03738"/>
    </source>
</evidence>
<proteinExistence type="predicted"/>
<dbReference type="Pfam" id="PF03738">
    <property type="entry name" value="GSP_synth"/>
    <property type="match status" value="1"/>
</dbReference>
<keyword evidence="2" id="KW-0479">Metal-binding</keyword>
<reference evidence="8" key="1">
    <citation type="journal article" date="2019" name="Int. J. Syst. Evol. Microbiol.">
        <title>The Global Catalogue of Microorganisms (GCM) 10K type strain sequencing project: providing services to taxonomists for standard genome sequencing and annotation.</title>
        <authorList>
            <consortium name="The Broad Institute Genomics Platform"/>
            <consortium name="The Broad Institute Genome Sequencing Center for Infectious Disease"/>
            <person name="Wu L."/>
            <person name="Ma J."/>
        </authorList>
    </citation>
    <scope>NUCLEOTIDE SEQUENCE [LARGE SCALE GENOMIC DNA]</scope>
    <source>
        <strain evidence="8">CECT 8010</strain>
    </source>
</reference>
<evidence type="ECO:0000256" key="1">
    <source>
        <dbReference type="ARBA" id="ARBA00022598"/>
    </source>
</evidence>
<name>A0ABV8PZS6_9BACT</name>
<sequence length="376" mass="43764">MKRVTTTPRNHWQAAVEALGFGFHTTNVPYWDESVYYSFTMDEVLQIEKATAELWDLCLGAVQHVMDNNLYNQFGIPETYIKYIEKSWTEDHPAIYGRFDFCYKNGQLKLLEFNADTPTSLYEAGIVQWFWLQDFDKSKDQFNSIHEKLIAYWKYLGAYLNPGSLHFTCLKETLEDLTNTEYMRDCAMQAGLDTKLVFIDDIGWDSDLSIFRDLEDKPIRNIFKLYPWEWLLNDAFGKHILEDTNRTLWVEPSWKMILSNKAILPILWELYPDCPYILPSYFESGKLLNYVKKPILSREGANIDIVQNNTTIQKTEGQYGKEGYIYQELFTLPAYDGNYPVIGSWVIGQEPAGMGIREANGLVTNNTSRFVPHLID</sequence>
<dbReference type="RefSeq" id="WP_379015898.1">
    <property type="nucleotide sequence ID" value="NZ_JBHSDC010000031.1"/>
</dbReference>
<comment type="caution">
    <text evidence="7">The sequence shown here is derived from an EMBL/GenBank/DDBJ whole genome shotgun (WGS) entry which is preliminary data.</text>
</comment>
<evidence type="ECO:0000256" key="4">
    <source>
        <dbReference type="ARBA" id="ARBA00022840"/>
    </source>
</evidence>
<evidence type="ECO:0000256" key="5">
    <source>
        <dbReference type="ARBA" id="ARBA00022842"/>
    </source>
</evidence>
<keyword evidence="5" id="KW-0460">Magnesium</keyword>
<keyword evidence="1 7" id="KW-0436">Ligase</keyword>
<evidence type="ECO:0000256" key="2">
    <source>
        <dbReference type="ARBA" id="ARBA00022723"/>
    </source>
</evidence>
<dbReference type="InterPro" id="IPR005494">
    <property type="entry name" value="GSPS_pre-ATP-grasp-like_dom"/>
</dbReference>